<evidence type="ECO:0000313" key="3">
    <source>
        <dbReference type="Proteomes" id="UP001189429"/>
    </source>
</evidence>
<feature type="non-terminal residue" evidence="2">
    <location>
        <position position="150"/>
    </location>
</feature>
<sequence>GLRGLPAHRLAHGGPGPPPLGGGRAGRASLAAGRCGGSVAERDVRRRLPVAAQERGVGGLRGRGAARPIAGVEERQERVQICCPRPPVRGGLPVDAADQPVHEAREVDPRPDPRGPLRRHRRHAGGRASEGGARVGHLLAHRRRAPAARR</sequence>
<reference evidence="2" key="1">
    <citation type="submission" date="2023-10" db="EMBL/GenBank/DDBJ databases">
        <authorList>
            <person name="Chen Y."/>
            <person name="Shah S."/>
            <person name="Dougan E. K."/>
            <person name="Thang M."/>
            <person name="Chan C."/>
        </authorList>
    </citation>
    <scope>NUCLEOTIDE SEQUENCE [LARGE SCALE GENOMIC DNA]</scope>
</reference>
<feature type="compositionally biased region" description="Basic and acidic residues" evidence="1">
    <location>
        <begin position="100"/>
        <end position="115"/>
    </location>
</feature>
<proteinExistence type="predicted"/>
<evidence type="ECO:0000313" key="2">
    <source>
        <dbReference type="EMBL" id="CAK0884918.1"/>
    </source>
</evidence>
<feature type="compositionally biased region" description="Basic residues" evidence="1">
    <location>
        <begin position="139"/>
        <end position="150"/>
    </location>
</feature>
<feature type="compositionally biased region" description="Low complexity" evidence="1">
    <location>
        <begin position="126"/>
        <end position="136"/>
    </location>
</feature>
<keyword evidence="3" id="KW-1185">Reference proteome</keyword>
<feature type="non-terminal residue" evidence="2">
    <location>
        <position position="1"/>
    </location>
</feature>
<feature type="region of interest" description="Disordered" evidence="1">
    <location>
        <begin position="55"/>
        <end position="150"/>
    </location>
</feature>
<gene>
    <name evidence="2" type="ORF">PCOR1329_LOCUS66682</name>
</gene>
<dbReference type="EMBL" id="CAUYUJ010018605">
    <property type="protein sequence ID" value="CAK0884918.1"/>
    <property type="molecule type" value="Genomic_DNA"/>
</dbReference>
<evidence type="ECO:0000256" key="1">
    <source>
        <dbReference type="SAM" id="MobiDB-lite"/>
    </source>
</evidence>
<dbReference type="Proteomes" id="UP001189429">
    <property type="component" value="Unassembled WGS sequence"/>
</dbReference>
<feature type="region of interest" description="Disordered" evidence="1">
    <location>
        <begin position="1"/>
        <end position="30"/>
    </location>
</feature>
<comment type="caution">
    <text evidence="2">The sequence shown here is derived from an EMBL/GenBank/DDBJ whole genome shotgun (WGS) entry which is preliminary data.</text>
</comment>
<feature type="compositionally biased region" description="Basic residues" evidence="1">
    <location>
        <begin position="116"/>
        <end position="125"/>
    </location>
</feature>
<accession>A0ABN9WIV2</accession>
<organism evidence="2 3">
    <name type="scientific">Prorocentrum cordatum</name>
    <dbReference type="NCBI Taxonomy" id="2364126"/>
    <lineage>
        <taxon>Eukaryota</taxon>
        <taxon>Sar</taxon>
        <taxon>Alveolata</taxon>
        <taxon>Dinophyceae</taxon>
        <taxon>Prorocentrales</taxon>
        <taxon>Prorocentraceae</taxon>
        <taxon>Prorocentrum</taxon>
    </lineage>
</organism>
<name>A0ABN9WIV2_9DINO</name>
<protein>
    <submittedName>
        <fullName evidence="2">Uncharacterized protein</fullName>
    </submittedName>
</protein>